<dbReference type="Proteomes" id="UP000663824">
    <property type="component" value="Unassembled WGS sequence"/>
</dbReference>
<evidence type="ECO:0000313" key="9">
    <source>
        <dbReference type="Proteomes" id="UP000663834"/>
    </source>
</evidence>
<dbReference type="InterPro" id="IPR001955">
    <property type="entry name" value="Pancreatic_hormone-like"/>
</dbReference>
<dbReference type="PROSITE" id="PS50222">
    <property type="entry name" value="EF_HAND_2"/>
    <property type="match status" value="1"/>
</dbReference>
<dbReference type="EMBL" id="CAJNOW010019942">
    <property type="protein sequence ID" value="CAF1676409.1"/>
    <property type="molecule type" value="Genomic_DNA"/>
</dbReference>
<sequence length="111" mass="13227">MMESLTKYNIGNRMSWIIFIFISIQMAHTLTTFSDVPPPPTRPDKFSSREELKQYLQLIHEYYSIIGRPRFGRALTERHSSLSDRRLFNFFDIDGDQSITFDEFHKRFGNE</sequence>
<comment type="similarity">
    <text evidence="2 5">Belongs to the NPY family.</text>
</comment>
<dbReference type="SMART" id="SM00309">
    <property type="entry name" value="PAH"/>
    <property type="match status" value="1"/>
</dbReference>
<evidence type="ECO:0000256" key="1">
    <source>
        <dbReference type="ARBA" id="ARBA00004613"/>
    </source>
</evidence>
<dbReference type="SUPFAM" id="SSF47473">
    <property type="entry name" value="EF-hand"/>
    <property type="match status" value="1"/>
</dbReference>
<dbReference type="PROSITE" id="PS00018">
    <property type="entry name" value="EF_HAND_1"/>
    <property type="match status" value="1"/>
</dbReference>
<dbReference type="InterPro" id="IPR020392">
    <property type="entry name" value="Pancreatic_hormone-like_CS"/>
</dbReference>
<feature type="domain" description="EF-hand" evidence="6">
    <location>
        <begin position="85"/>
        <end position="111"/>
    </location>
</feature>
<accession>A0A816GNQ8</accession>
<evidence type="ECO:0000313" key="8">
    <source>
        <dbReference type="EMBL" id="CAF2146484.1"/>
    </source>
</evidence>
<evidence type="ECO:0000256" key="2">
    <source>
        <dbReference type="ARBA" id="ARBA00010022"/>
    </source>
</evidence>
<dbReference type="PROSITE" id="PS00265">
    <property type="entry name" value="PANCREATIC_HORMONE_1"/>
    <property type="match status" value="1"/>
</dbReference>
<dbReference type="InterPro" id="IPR018247">
    <property type="entry name" value="EF_Hand_1_Ca_BS"/>
</dbReference>
<evidence type="ECO:0000256" key="5">
    <source>
        <dbReference type="RuleBase" id="RU000656"/>
    </source>
</evidence>
<reference evidence="7" key="1">
    <citation type="submission" date="2021-02" db="EMBL/GenBank/DDBJ databases">
        <authorList>
            <person name="Nowell W R."/>
        </authorList>
    </citation>
    <scope>NUCLEOTIDE SEQUENCE</scope>
</reference>
<proteinExistence type="inferred from homology"/>
<dbReference type="GO" id="GO:0005179">
    <property type="term" value="F:hormone activity"/>
    <property type="evidence" value="ECO:0007669"/>
    <property type="project" value="InterPro"/>
</dbReference>
<dbReference type="OrthoDB" id="9972427at2759"/>
<evidence type="ECO:0000313" key="7">
    <source>
        <dbReference type="EMBL" id="CAF1676409.1"/>
    </source>
</evidence>
<dbReference type="Proteomes" id="UP000663834">
    <property type="component" value="Unassembled WGS sequence"/>
</dbReference>
<keyword evidence="4" id="KW-0106">Calcium</keyword>
<comment type="caution">
    <text evidence="7">The sequence shown here is derived from an EMBL/GenBank/DDBJ whole genome shotgun (WGS) entry which is preliminary data.</text>
</comment>
<protein>
    <recommendedName>
        <fullName evidence="6">EF-hand domain-containing protein</fullName>
    </recommendedName>
</protein>
<dbReference type="AlphaFoldDB" id="A0A816GNQ8"/>
<evidence type="ECO:0000259" key="6">
    <source>
        <dbReference type="PROSITE" id="PS50222"/>
    </source>
</evidence>
<dbReference type="CDD" id="cd00126">
    <property type="entry name" value="PAH"/>
    <property type="match status" value="1"/>
</dbReference>
<dbReference type="GO" id="GO:0005576">
    <property type="term" value="C:extracellular region"/>
    <property type="evidence" value="ECO:0007669"/>
    <property type="project" value="UniProtKB-SubCell"/>
</dbReference>
<keyword evidence="3" id="KW-0964">Secreted</keyword>
<name>A0A816GNQ8_9BILA</name>
<gene>
    <name evidence="7" type="ORF">KQP761_LOCUS35482</name>
    <name evidence="8" type="ORF">MBJ925_LOCUS30479</name>
</gene>
<dbReference type="Pfam" id="PF00159">
    <property type="entry name" value="Hormone_3"/>
    <property type="match status" value="1"/>
</dbReference>
<dbReference type="GO" id="GO:0005509">
    <property type="term" value="F:calcium ion binding"/>
    <property type="evidence" value="ECO:0007669"/>
    <property type="project" value="InterPro"/>
</dbReference>
<organism evidence="7 9">
    <name type="scientific">Rotaria magnacalcarata</name>
    <dbReference type="NCBI Taxonomy" id="392030"/>
    <lineage>
        <taxon>Eukaryota</taxon>
        <taxon>Metazoa</taxon>
        <taxon>Spiralia</taxon>
        <taxon>Gnathifera</taxon>
        <taxon>Rotifera</taxon>
        <taxon>Eurotatoria</taxon>
        <taxon>Bdelloidea</taxon>
        <taxon>Philodinida</taxon>
        <taxon>Philodinidae</taxon>
        <taxon>Rotaria</taxon>
    </lineage>
</organism>
<dbReference type="Gene3D" id="1.10.238.10">
    <property type="entry name" value="EF-hand"/>
    <property type="match status" value="1"/>
</dbReference>
<evidence type="ECO:0000256" key="3">
    <source>
        <dbReference type="ARBA" id="ARBA00022525"/>
    </source>
</evidence>
<evidence type="ECO:0000256" key="4">
    <source>
        <dbReference type="ARBA" id="ARBA00022837"/>
    </source>
</evidence>
<dbReference type="EMBL" id="CAJNRE010016499">
    <property type="protein sequence ID" value="CAF2146484.1"/>
    <property type="molecule type" value="Genomic_DNA"/>
</dbReference>
<dbReference type="PROSITE" id="PS50276">
    <property type="entry name" value="PANCREATIC_HORMONE_2"/>
    <property type="match status" value="1"/>
</dbReference>
<comment type="subcellular location">
    <subcellularLocation>
        <location evidence="1">Secreted</location>
    </subcellularLocation>
</comment>
<dbReference type="InterPro" id="IPR011992">
    <property type="entry name" value="EF-hand-dom_pair"/>
</dbReference>
<dbReference type="InterPro" id="IPR002048">
    <property type="entry name" value="EF_hand_dom"/>
</dbReference>